<gene>
    <name evidence="1" type="ORF">BLA27_24785</name>
</gene>
<reference evidence="1 2" key="1">
    <citation type="submission" date="2016-10" db="EMBL/GenBank/DDBJ databases">
        <title>The Draft Genome Sequence of the Potato Rhizosphere Bacteria Ochrobactrum sp. IPA7.2.</title>
        <authorList>
            <person name="Gogoleva N.E."/>
            <person name="Khlopko Y.A."/>
            <person name="Burygin G.L."/>
            <person name="Plotnikov A.O."/>
        </authorList>
    </citation>
    <scope>NUCLEOTIDE SEQUENCE [LARGE SCALE GENOMIC DNA]</scope>
    <source>
        <strain evidence="1 2">IPA7.2</strain>
    </source>
</reference>
<accession>A0A1J6HE98</accession>
<name>A0A1J6HE98_9HYPH</name>
<comment type="caution">
    <text evidence="1">The sequence shown here is derived from an EMBL/GenBank/DDBJ whole genome shotgun (WGS) entry which is preliminary data.</text>
</comment>
<dbReference type="EMBL" id="MOEC01000040">
    <property type="protein sequence ID" value="OIS90825.1"/>
    <property type="molecule type" value="Genomic_DNA"/>
</dbReference>
<evidence type="ECO:0000313" key="2">
    <source>
        <dbReference type="Proteomes" id="UP000182985"/>
    </source>
</evidence>
<dbReference type="AlphaFoldDB" id="A0A1J6HE98"/>
<dbReference type="Proteomes" id="UP000182985">
    <property type="component" value="Unassembled WGS sequence"/>
</dbReference>
<proteinExistence type="predicted"/>
<protein>
    <submittedName>
        <fullName evidence="1">Uncharacterized protein</fullName>
    </submittedName>
</protein>
<keyword evidence="2" id="KW-1185">Reference proteome</keyword>
<evidence type="ECO:0000313" key="1">
    <source>
        <dbReference type="EMBL" id="OIS90825.1"/>
    </source>
</evidence>
<dbReference type="RefSeq" id="WP_167375578.1">
    <property type="nucleotide sequence ID" value="NZ_MOEC01000040.1"/>
</dbReference>
<organism evidence="1 2">
    <name type="scientific">Brucella cytisi</name>
    <dbReference type="NCBI Taxonomy" id="407152"/>
    <lineage>
        <taxon>Bacteria</taxon>
        <taxon>Pseudomonadati</taxon>
        <taxon>Pseudomonadota</taxon>
        <taxon>Alphaproteobacteria</taxon>
        <taxon>Hyphomicrobiales</taxon>
        <taxon>Brucellaceae</taxon>
        <taxon>Brucella/Ochrobactrum group</taxon>
        <taxon>Brucella</taxon>
    </lineage>
</organism>
<sequence>MTFAMCVHDQHETVSRKVEHLTIMVVLLRSRSTTIARAHWKAFPTTRTNRAELSSYAGIKVDNQHLLIAGATGLIAGILAAQ</sequence>